<accession>A0A4R1PYX1</accession>
<evidence type="ECO:0000313" key="1">
    <source>
        <dbReference type="EMBL" id="TCL38061.1"/>
    </source>
</evidence>
<dbReference type="AlphaFoldDB" id="A0A4R1PYX1"/>
<evidence type="ECO:0000313" key="2">
    <source>
        <dbReference type="Proteomes" id="UP000295063"/>
    </source>
</evidence>
<protein>
    <submittedName>
        <fullName evidence="1">Uncharacterized protein</fullName>
    </submittedName>
</protein>
<comment type="caution">
    <text evidence="1">The sequence shown here is derived from an EMBL/GenBank/DDBJ whole genome shotgun (WGS) entry which is preliminary data.</text>
</comment>
<dbReference type="Gene3D" id="3.40.1440.10">
    <property type="entry name" value="GIY-YIG endonuclease"/>
    <property type="match status" value="1"/>
</dbReference>
<dbReference type="EMBL" id="SLUI01000004">
    <property type="protein sequence ID" value="TCL38061.1"/>
    <property type="molecule type" value="Genomic_DNA"/>
</dbReference>
<keyword evidence="2" id="KW-1185">Reference proteome</keyword>
<gene>
    <name evidence="1" type="ORF">EV210_10427</name>
</gene>
<dbReference type="InterPro" id="IPR035901">
    <property type="entry name" value="GIY-YIG_endonuc_sf"/>
</dbReference>
<reference evidence="1 2" key="1">
    <citation type="submission" date="2019-03" db="EMBL/GenBank/DDBJ databases">
        <title>Genomic Encyclopedia of Type Strains, Phase IV (KMG-IV): sequencing the most valuable type-strain genomes for metagenomic binning, comparative biology and taxonomic classification.</title>
        <authorList>
            <person name="Goeker M."/>
        </authorList>
    </citation>
    <scope>NUCLEOTIDE SEQUENCE [LARGE SCALE GENOMIC DNA]</scope>
    <source>
        <strain evidence="1 2">DSM 15969</strain>
    </source>
</reference>
<organism evidence="1 2">
    <name type="scientific">Anaerospora hongkongensis</name>
    <dbReference type="NCBI Taxonomy" id="244830"/>
    <lineage>
        <taxon>Bacteria</taxon>
        <taxon>Bacillati</taxon>
        <taxon>Bacillota</taxon>
        <taxon>Negativicutes</taxon>
        <taxon>Selenomonadales</taxon>
        <taxon>Sporomusaceae</taxon>
        <taxon>Anaerospora</taxon>
    </lineage>
</organism>
<dbReference type="CDD" id="cd10451">
    <property type="entry name" value="GIY-YIG_LuxR_like"/>
    <property type="match status" value="1"/>
</dbReference>
<name>A0A4R1PYX1_9FIRM</name>
<proteinExistence type="predicted"/>
<sequence>MNKLSKKDLKEQYKNRVIIGGVYCVECSAAGNRWLRATTDMQGAKNRFAFSVSTNSCPETCMMEAWKQFGATAFSFTILEELEKKEIQTAQEFSDDVNTLLELWTEKQNSNQKGAI</sequence>
<dbReference type="Proteomes" id="UP000295063">
    <property type="component" value="Unassembled WGS sequence"/>
</dbReference>
<dbReference type="RefSeq" id="WP_132077463.1">
    <property type="nucleotide sequence ID" value="NZ_SLUI01000004.1"/>
</dbReference>
<dbReference type="OrthoDB" id="9789954at2"/>